<reference evidence="7" key="1">
    <citation type="submission" date="2024-02" db="EMBL/GenBank/DDBJ databases">
        <title>Tomenella chthoni gen. nov. sp. nov., a member of the family Jonesiaceae isolated from bat guano.</title>
        <authorList>
            <person name="Miller S.L."/>
            <person name="King J."/>
            <person name="Sankaranarayanan K."/>
            <person name="Lawson P.A."/>
        </authorList>
    </citation>
    <scope>NUCLEOTIDE SEQUENCE</scope>
    <source>
        <strain evidence="7">BS-20</strain>
    </source>
</reference>
<dbReference type="GO" id="GO:0006189">
    <property type="term" value="P:'de novo' IMP biosynthetic process"/>
    <property type="evidence" value="ECO:0007669"/>
    <property type="project" value="UniProtKB-UniRule"/>
</dbReference>
<dbReference type="GO" id="GO:0004642">
    <property type="term" value="F:phosphoribosylformylglycinamidine synthase activity"/>
    <property type="evidence" value="ECO:0007669"/>
    <property type="project" value="UniProtKB-UniRule"/>
</dbReference>
<dbReference type="NCBIfam" id="NF004630">
    <property type="entry name" value="PRK05974.1"/>
    <property type="match status" value="1"/>
</dbReference>
<dbReference type="Gene3D" id="3.30.1280.10">
    <property type="entry name" value="Phosphoribosylformylglycinamidine synthase subunit PurS"/>
    <property type="match status" value="1"/>
</dbReference>
<dbReference type="HAMAP" id="MF_01926">
    <property type="entry name" value="PurS"/>
    <property type="match status" value="1"/>
</dbReference>
<keyword evidence="3 6" id="KW-0547">Nucleotide-binding</keyword>
<keyword evidence="4 6" id="KW-0658">Purine biosynthesis</keyword>
<dbReference type="EC" id="6.3.5.3" evidence="6"/>
<dbReference type="GO" id="GO:0005524">
    <property type="term" value="F:ATP binding"/>
    <property type="evidence" value="ECO:0007669"/>
    <property type="project" value="UniProtKB-UniRule"/>
</dbReference>
<keyword evidence="5 6" id="KW-0067">ATP-binding</keyword>
<evidence type="ECO:0000256" key="1">
    <source>
        <dbReference type="ARBA" id="ARBA00022490"/>
    </source>
</evidence>
<evidence type="ECO:0000256" key="6">
    <source>
        <dbReference type="HAMAP-Rule" id="MF_01926"/>
    </source>
</evidence>
<evidence type="ECO:0000313" key="7">
    <source>
        <dbReference type="EMBL" id="XBH21469.1"/>
    </source>
</evidence>
<dbReference type="GO" id="GO:0005737">
    <property type="term" value="C:cytoplasm"/>
    <property type="evidence" value="ECO:0007669"/>
    <property type="project" value="UniProtKB-SubCell"/>
</dbReference>
<comment type="catalytic activity">
    <reaction evidence="6">
        <text>N(2)-formyl-N(1)-(5-phospho-beta-D-ribosyl)glycinamide + L-glutamine + ATP + H2O = 2-formamido-N(1)-(5-O-phospho-beta-D-ribosyl)acetamidine + L-glutamate + ADP + phosphate + H(+)</text>
        <dbReference type="Rhea" id="RHEA:17129"/>
        <dbReference type="ChEBI" id="CHEBI:15377"/>
        <dbReference type="ChEBI" id="CHEBI:15378"/>
        <dbReference type="ChEBI" id="CHEBI:29985"/>
        <dbReference type="ChEBI" id="CHEBI:30616"/>
        <dbReference type="ChEBI" id="CHEBI:43474"/>
        <dbReference type="ChEBI" id="CHEBI:58359"/>
        <dbReference type="ChEBI" id="CHEBI:147286"/>
        <dbReference type="ChEBI" id="CHEBI:147287"/>
        <dbReference type="ChEBI" id="CHEBI:456216"/>
        <dbReference type="EC" id="6.3.5.3"/>
    </reaction>
</comment>
<name>A0AAU7DU32_9MICO</name>
<comment type="subcellular location">
    <subcellularLocation>
        <location evidence="6">Cytoplasm</location>
    </subcellularLocation>
</comment>
<keyword evidence="2 6" id="KW-0436">Ligase</keyword>
<dbReference type="PANTHER" id="PTHR34696">
    <property type="entry name" value="PHOSPHORIBOSYLFORMYLGLYCINAMIDINE SYNTHASE SUBUNIT PURS"/>
    <property type="match status" value="1"/>
</dbReference>
<proteinExistence type="inferred from homology"/>
<comment type="function">
    <text evidence="6">Part of the phosphoribosylformylglycinamidine synthase complex involved in the purines biosynthetic pathway. Catalyzes the ATP-dependent conversion of formylglycinamide ribonucleotide (FGAR) and glutamine to yield formylglycinamidine ribonucleotide (FGAM) and glutamate. The FGAM synthase complex is composed of three subunits. PurQ produces an ammonia molecule by converting glutamine to glutamate. PurL transfers the ammonia molecule to FGAR to form FGAM in an ATP-dependent manner. PurS interacts with PurQ and PurL and is thought to assist in the transfer of the ammonia molecule from PurQ to PurL.</text>
</comment>
<protein>
    <recommendedName>
        <fullName evidence="6">Phosphoribosylformylglycinamidine synthase subunit PurS</fullName>
        <shortName evidence="6">FGAM synthase</shortName>
        <ecNumber evidence="6">6.3.5.3</ecNumber>
    </recommendedName>
    <alternativeName>
        <fullName evidence="6">Formylglycinamide ribonucleotide amidotransferase subunit III</fullName>
        <shortName evidence="6">FGAR amidotransferase III</shortName>
        <shortName evidence="6">FGAR-AT III</shortName>
    </alternativeName>
    <alternativeName>
        <fullName evidence="6">Phosphoribosylformylglycinamidine synthase subunit III</fullName>
    </alternativeName>
</protein>
<comment type="similarity">
    <text evidence="6">Belongs to the PurS family.</text>
</comment>
<evidence type="ECO:0000256" key="2">
    <source>
        <dbReference type="ARBA" id="ARBA00022598"/>
    </source>
</evidence>
<dbReference type="InterPro" id="IPR036604">
    <property type="entry name" value="PurS-like_sf"/>
</dbReference>
<gene>
    <name evidence="6 7" type="primary">purS</name>
    <name evidence="7" type="ORF">V5R04_14850</name>
</gene>
<evidence type="ECO:0000256" key="3">
    <source>
        <dbReference type="ARBA" id="ARBA00022741"/>
    </source>
</evidence>
<dbReference type="EMBL" id="CP146203">
    <property type="protein sequence ID" value="XBH21469.1"/>
    <property type="molecule type" value="Genomic_DNA"/>
</dbReference>
<evidence type="ECO:0000256" key="5">
    <source>
        <dbReference type="ARBA" id="ARBA00022840"/>
    </source>
</evidence>
<comment type="subunit">
    <text evidence="6">Part of the FGAM synthase complex composed of 1 PurL, 1 PurQ and 2 PurS subunits.</text>
</comment>
<comment type="pathway">
    <text evidence="6">Purine metabolism; IMP biosynthesis via de novo pathway; 5-amino-1-(5-phospho-D-ribosyl)imidazole from N(2)-formyl-N(1)-(5-phospho-D-ribosyl)glycinamide: step 1/2.</text>
</comment>
<evidence type="ECO:0000256" key="4">
    <source>
        <dbReference type="ARBA" id="ARBA00022755"/>
    </source>
</evidence>
<organism evidence="7">
    <name type="scientific">Jonesiaceae bacterium BS-20</name>
    <dbReference type="NCBI Taxonomy" id="3120821"/>
    <lineage>
        <taxon>Bacteria</taxon>
        <taxon>Bacillati</taxon>
        <taxon>Actinomycetota</taxon>
        <taxon>Actinomycetes</taxon>
        <taxon>Micrococcales</taxon>
        <taxon>Jonesiaceae</taxon>
    </lineage>
</organism>
<dbReference type="InterPro" id="IPR003850">
    <property type="entry name" value="PurS"/>
</dbReference>
<dbReference type="NCBIfam" id="TIGR00302">
    <property type="entry name" value="phosphoribosylformylglycinamidine synthase subunit PurS"/>
    <property type="match status" value="1"/>
</dbReference>
<dbReference type="AlphaFoldDB" id="A0AAU7DU32"/>
<accession>A0AAU7DU32</accession>
<dbReference type="PANTHER" id="PTHR34696:SF1">
    <property type="entry name" value="PHOSPHORIBOSYLFORMYLGLYCINAMIDINE SYNTHASE SUBUNIT PURS"/>
    <property type="match status" value="1"/>
</dbReference>
<dbReference type="SUPFAM" id="SSF82697">
    <property type="entry name" value="PurS-like"/>
    <property type="match status" value="1"/>
</dbReference>
<keyword evidence="1 6" id="KW-0963">Cytoplasm</keyword>
<dbReference type="Pfam" id="PF02700">
    <property type="entry name" value="PurS"/>
    <property type="match status" value="1"/>
</dbReference>
<sequence length="86" mass="9216">MGRVVVDVMPKPEILDPQGKAVAGALPRLGFEGFVSVRQGKRFELEVEGEVTPEILAQVRKAAETLLSNPVIEDVVSVKDASSEAN</sequence>